<evidence type="ECO:0000313" key="3">
    <source>
        <dbReference type="Proteomes" id="UP001621706"/>
    </source>
</evidence>
<dbReference type="EMBL" id="JAZGZP010000018">
    <property type="protein sequence ID" value="MFK7001647.1"/>
    <property type="molecule type" value="Genomic_DNA"/>
</dbReference>
<name>A0ABW8PAR5_9FLAO</name>
<reference evidence="2 3" key="1">
    <citation type="submission" date="2024-02" db="EMBL/GenBank/DDBJ databases">
        <title>Comparative Genomic Analysis of Flavobacterium Species Causing Columnaris Disease of Freshwater Fish in Thailand: Insights into Virulence and Resistance Mechanisms.</title>
        <authorList>
            <person name="Nguyen D."/>
            <person name="Chokmangmeepisarn P."/>
            <person name="Khianchaikhan K."/>
            <person name="Morishita M."/>
            <person name="Bunnoy A."/>
            <person name="Rodkhum C."/>
        </authorList>
    </citation>
    <scope>NUCLEOTIDE SEQUENCE [LARGE SCALE GENOMIC DNA]</scope>
    <source>
        <strain evidence="2 3">CNRT2201</strain>
    </source>
</reference>
<accession>A0ABW8PAR5</accession>
<evidence type="ECO:0000313" key="2">
    <source>
        <dbReference type="EMBL" id="MFK7001647.1"/>
    </source>
</evidence>
<dbReference type="PROSITE" id="PS50234">
    <property type="entry name" value="VWFA"/>
    <property type="match status" value="1"/>
</dbReference>
<dbReference type="SMART" id="SM00327">
    <property type="entry name" value="VWA"/>
    <property type="match status" value="1"/>
</dbReference>
<keyword evidence="3" id="KW-1185">Reference proteome</keyword>
<dbReference type="RefSeq" id="WP_088397812.1">
    <property type="nucleotide sequence ID" value="NZ_JAZGZP010000018.1"/>
</dbReference>
<gene>
    <name evidence="2" type="ORF">V3I07_12165</name>
</gene>
<comment type="caution">
    <text evidence="2">The sequence shown here is derived from an EMBL/GenBank/DDBJ whole genome shotgun (WGS) entry which is preliminary data.</text>
</comment>
<sequence>MSLDLDEIVFGFVAKYFKKSQKKALESDTNAVFLKDIAPRLTLIANATSGKSINIYPAEKEGGYKNNNFFLPEYFNQLDSYEKNLSFYFFRVLYLSIQQSLQLNWNEPENDLEKSQNQANIASTKILPLLFENYPKTKSIHTLLLDYFNYKNLENPHLYWLYGKFMFAEEEKNIEQQNTIDINKTTTKIDEVKTTLKTVGVEEIKSLQIDTKQQEDDVLNHSFEKVETVDEFYGNWKNFNGEDELEEHNDALEEIKMRFTVRVNDTAHSIYQSDFIENLTVAESGEKDEKGTFLYYDEWDFSKLKYRSNFCKIYPKLQLKTDEGYYYNTIKNYSSILNGLRKSLTNVNNKLLQQKRQTQGNEFDIDALTDLYVDVHTKKTSSENIYFSNRKKDKDISILLLLDVSLSSDSYVDGNRVLDVEKEVSILFGEILHEFNIDFSIDSFSSKTRNHINYVTLKDFTENWEIGKKRIGYTKPGGYTRIGGAIRHAGNRLKTRKTKNKWIILISDGKPNDYDKYEGKYGINDVKQALKELSTNKINSYALTIEAQAKYYLPQMFGQNHFQILKNPIELINALAYLFDKIKRQ</sequence>
<dbReference type="Proteomes" id="UP001621706">
    <property type="component" value="Unassembled WGS sequence"/>
</dbReference>
<dbReference type="InterPro" id="IPR051928">
    <property type="entry name" value="NorD/CobT"/>
</dbReference>
<dbReference type="Pfam" id="PF00092">
    <property type="entry name" value="VWA"/>
    <property type="match status" value="1"/>
</dbReference>
<dbReference type="PANTHER" id="PTHR41248">
    <property type="entry name" value="NORD PROTEIN"/>
    <property type="match status" value="1"/>
</dbReference>
<protein>
    <submittedName>
        <fullName evidence="2">VWA domain-containing protein</fullName>
    </submittedName>
</protein>
<evidence type="ECO:0000259" key="1">
    <source>
        <dbReference type="PROSITE" id="PS50234"/>
    </source>
</evidence>
<dbReference type="PANTHER" id="PTHR41248:SF1">
    <property type="entry name" value="NORD PROTEIN"/>
    <property type="match status" value="1"/>
</dbReference>
<feature type="domain" description="VWFA" evidence="1">
    <location>
        <begin position="397"/>
        <end position="582"/>
    </location>
</feature>
<dbReference type="InterPro" id="IPR036465">
    <property type="entry name" value="vWFA_dom_sf"/>
</dbReference>
<dbReference type="SUPFAM" id="SSF53300">
    <property type="entry name" value="vWA-like"/>
    <property type="match status" value="1"/>
</dbReference>
<organism evidence="2 3">
    <name type="scientific">Flavobacterium oreochromis</name>
    <dbReference type="NCBI Taxonomy" id="2906078"/>
    <lineage>
        <taxon>Bacteria</taxon>
        <taxon>Pseudomonadati</taxon>
        <taxon>Bacteroidota</taxon>
        <taxon>Flavobacteriia</taxon>
        <taxon>Flavobacteriales</taxon>
        <taxon>Flavobacteriaceae</taxon>
        <taxon>Flavobacterium</taxon>
    </lineage>
</organism>
<dbReference type="Gene3D" id="3.40.50.410">
    <property type="entry name" value="von Willebrand factor, type A domain"/>
    <property type="match status" value="1"/>
</dbReference>
<proteinExistence type="predicted"/>
<dbReference type="InterPro" id="IPR002035">
    <property type="entry name" value="VWF_A"/>
</dbReference>